<dbReference type="EMBL" id="CAJVPY010064387">
    <property type="protein sequence ID" value="CAG8824134.1"/>
    <property type="molecule type" value="Genomic_DNA"/>
</dbReference>
<accession>A0A9N9KDZ3</accession>
<keyword evidence="3" id="KW-1185">Reference proteome</keyword>
<organism evidence="2 3">
    <name type="scientific">Dentiscutata erythropus</name>
    <dbReference type="NCBI Taxonomy" id="1348616"/>
    <lineage>
        <taxon>Eukaryota</taxon>
        <taxon>Fungi</taxon>
        <taxon>Fungi incertae sedis</taxon>
        <taxon>Mucoromycota</taxon>
        <taxon>Glomeromycotina</taxon>
        <taxon>Glomeromycetes</taxon>
        <taxon>Diversisporales</taxon>
        <taxon>Gigasporaceae</taxon>
        <taxon>Dentiscutata</taxon>
    </lineage>
</organism>
<dbReference type="AlphaFoldDB" id="A0A9N9KDZ3"/>
<sequence>NDDNKKTLFEKIKDNLQEKEYLEIIDNIFSKYKKHDLDEKEEVHSKKPKIDNENLSDREEEDLSKNNEKKNKSEDNQRKMKELRKNAEIHMSKTRPFF</sequence>
<comment type="caution">
    <text evidence="2">The sequence shown here is derived from an EMBL/GenBank/DDBJ whole genome shotgun (WGS) entry which is preliminary data.</text>
</comment>
<protein>
    <submittedName>
        <fullName evidence="2">19978_t:CDS:1</fullName>
    </submittedName>
</protein>
<name>A0A9N9KDZ3_9GLOM</name>
<feature type="compositionally biased region" description="Basic and acidic residues" evidence="1">
    <location>
        <begin position="37"/>
        <end position="91"/>
    </location>
</feature>
<feature type="non-terminal residue" evidence="2">
    <location>
        <position position="1"/>
    </location>
</feature>
<feature type="region of interest" description="Disordered" evidence="1">
    <location>
        <begin position="37"/>
        <end position="98"/>
    </location>
</feature>
<gene>
    <name evidence="2" type="ORF">DERYTH_LOCUS27637</name>
</gene>
<proteinExistence type="predicted"/>
<reference evidence="2" key="1">
    <citation type="submission" date="2021-06" db="EMBL/GenBank/DDBJ databases">
        <authorList>
            <person name="Kallberg Y."/>
            <person name="Tangrot J."/>
            <person name="Rosling A."/>
        </authorList>
    </citation>
    <scope>NUCLEOTIDE SEQUENCE</scope>
    <source>
        <strain evidence="2">MA453B</strain>
    </source>
</reference>
<dbReference type="Proteomes" id="UP000789405">
    <property type="component" value="Unassembled WGS sequence"/>
</dbReference>
<evidence type="ECO:0000256" key="1">
    <source>
        <dbReference type="SAM" id="MobiDB-lite"/>
    </source>
</evidence>
<feature type="non-terminal residue" evidence="2">
    <location>
        <position position="98"/>
    </location>
</feature>
<evidence type="ECO:0000313" key="3">
    <source>
        <dbReference type="Proteomes" id="UP000789405"/>
    </source>
</evidence>
<evidence type="ECO:0000313" key="2">
    <source>
        <dbReference type="EMBL" id="CAG8824134.1"/>
    </source>
</evidence>